<dbReference type="KEGG" id="bsc:COCSADRAFT_180251"/>
<evidence type="ECO:0000313" key="4">
    <source>
        <dbReference type="Proteomes" id="UP000016934"/>
    </source>
</evidence>
<reference evidence="3 4" key="1">
    <citation type="journal article" date="2012" name="PLoS Pathog.">
        <title>Diverse lifestyles and strategies of plant pathogenesis encoded in the genomes of eighteen Dothideomycetes fungi.</title>
        <authorList>
            <person name="Ohm R.A."/>
            <person name="Feau N."/>
            <person name="Henrissat B."/>
            <person name="Schoch C.L."/>
            <person name="Horwitz B.A."/>
            <person name="Barry K.W."/>
            <person name="Condon B.J."/>
            <person name="Copeland A.C."/>
            <person name="Dhillon B."/>
            <person name="Glaser F."/>
            <person name="Hesse C.N."/>
            <person name="Kosti I."/>
            <person name="LaButti K."/>
            <person name="Lindquist E.A."/>
            <person name="Lucas S."/>
            <person name="Salamov A.A."/>
            <person name="Bradshaw R.E."/>
            <person name="Ciuffetti L."/>
            <person name="Hamelin R.C."/>
            <person name="Kema G.H.J."/>
            <person name="Lawrence C."/>
            <person name="Scott J.A."/>
            <person name="Spatafora J.W."/>
            <person name="Turgeon B.G."/>
            <person name="de Wit P.J.G.M."/>
            <person name="Zhong S."/>
            <person name="Goodwin S.B."/>
            <person name="Grigoriev I.V."/>
        </authorList>
    </citation>
    <scope>NUCLEOTIDE SEQUENCE [LARGE SCALE GENOMIC DNA]</scope>
    <source>
        <strain evidence="4">ND90Pr / ATCC 201652</strain>
    </source>
</reference>
<feature type="region of interest" description="Disordered" evidence="1">
    <location>
        <begin position="62"/>
        <end position="88"/>
    </location>
</feature>
<feature type="domain" description="Heterokaryon incompatibility" evidence="2">
    <location>
        <begin position="318"/>
        <end position="464"/>
    </location>
</feature>
<name>M2ST80_COCSN</name>
<feature type="compositionally biased region" description="Low complexity" evidence="1">
    <location>
        <begin position="529"/>
        <end position="548"/>
    </location>
</feature>
<dbReference type="Proteomes" id="UP000016934">
    <property type="component" value="Unassembled WGS sequence"/>
</dbReference>
<dbReference type="EMBL" id="KB445641">
    <property type="protein sequence ID" value="EMD65495.1"/>
    <property type="molecule type" value="Genomic_DNA"/>
</dbReference>
<dbReference type="RefSeq" id="XP_007698629.1">
    <property type="nucleotide sequence ID" value="XM_007700439.1"/>
</dbReference>
<organism evidence="3 4">
    <name type="scientific">Cochliobolus sativus (strain ND90Pr / ATCC 201652)</name>
    <name type="common">Common root rot and spot blotch fungus</name>
    <name type="synonym">Bipolaris sorokiniana</name>
    <dbReference type="NCBI Taxonomy" id="665912"/>
    <lineage>
        <taxon>Eukaryota</taxon>
        <taxon>Fungi</taxon>
        <taxon>Dikarya</taxon>
        <taxon>Ascomycota</taxon>
        <taxon>Pezizomycotina</taxon>
        <taxon>Dothideomycetes</taxon>
        <taxon>Pleosporomycetidae</taxon>
        <taxon>Pleosporales</taxon>
        <taxon>Pleosporineae</taxon>
        <taxon>Pleosporaceae</taxon>
        <taxon>Bipolaris</taxon>
    </lineage>
</organism>
<proteinExistence type="predicted"/>
<evidence type="ECO:0000313" key="3">
    <source>
        <dbReference type="EMBL" id="EMD65495.1"/>
    </source>
</evidence>
<accession>M2ST80</accession>
<reference evidence="4" key="2">
    <citation type="journal article" date="2013" name="PLoS Genet.">
        <title>Comparative genome structure, secondary metabolite, and effector coding capacity across Cochliobolus pathogens.</title>
        <authorList>
            <person name="Condon B.J."/>
            <person name="Leng Y."/>
            <person name="Wu D."/>
            <person name="Bushley K.E."/>
            <person name="Ohm R.A."/>
            <person name="Otillar R."/>
            <person name="Martin J."/>
            <person name="Schackwitz W."/>
            <person name="Grimwood J."/>
            <person name="MohdZainudin N."/>
            <person name="Xue C."/>
            <person name="Wang R."/>
            <person name="Manning V.A."/>
            <person name="Dhillon B."/>
            <person name="Tu Z.J."/>
            <person name="Steffenson B.J."/>
            <person name="Salamov A."/>
            <person name="Sun H."/>
            <person name="Lowry S."/>
            <person name="LaButti K."/>
            <person name="Han J."/>
            <person name="Copeland A."/>
            <person name="Lindquist E."/>
            <person name="Barry K."/>
            <person name="Schmutz J."/>
            <person name="Baker S.E."/>
            <person name="Ciuffetti L.M."/>
            <person name="Grigoriev I.V."/>
            <person name="Zhong S."/>
            <person name="Turgeon B.G."/>
        </authorList>
    </citation>
    <scope>NUCLEOTIDE SEQUENCE [LARGE SCALE GENOMIC DNA]</scope>
    <source>
        <strain evidence="4">ND90Pr / ATCC 201652</strain>
    </source>
</reference>
<sequence length="815" mass="92095">MKMASPSTAKPDNQLEPIDDELTEPKPVLMCQHEVTFGMESWIFRNGLLCKKTSDGTRWLRFKRDKPDRPGTYTRNQRTHSPKGSLIIHSDGQDPVPGTCKAMIHPPITSELEYRGENGREYWVVTSLEKLISGSTDCAFCSILLQGINEFADDWKPKWDELRWIESQFVQHKRLVDEIPEQFPEQPVDAEVMIVHITFGKGKSKLEVSLQVPPISHAGLGRKENVFQLDFYSDPENPSPWKAFPPSPHISSFVLSSPTLDLFRDWINECLQNHKICNTIPNARPPSRLLRINLAPAPEYSIPTLQLFYTSATEQYTYVAVSHCWSHTRPLKTTAANLAAHLASVPWDSLSPVFRDSVLLCICLGYDCIWIDSLCILQGDAVDFVAEAPHMGHIYAQAALVIAAHGPELFFNRYGTKQILSPSLQPTIDPGTPVFVRMNPQHENLFNPAHDTKSYWGRAWCFQERLFAQRILHFGGDYEESYFECGEMIDCECQRVLLQERIGGLQSTWSHLKTLLPRALRAFDDAVASSSPSTSSQSASTTETASESKPGNVGAVPSMAGREYFEKTRNNLWEANAALIEDYTAKGLTYPTDILPASSSLAKSISPRLGTYYAGLWSHNFLLGLQWEAYDTRKSSRHATGTYLAPSWSWASRSSGVVWYYYPGAIPTSQTHELAEVLDVQCELATDDPFGPVKAGKMRIRGRTTVMWLDDEKEEIPRYGPDGRVRLHKPGAECFVVLDAQDDYEELRLNEEVKCLEIMRDRKRTHDVVYASGLVLKRVKLEGRENIWRRIGFTTMTTECFEGPETDEAEELVIV</sequence>
<dbReference type="GeneID" id="19133237"/>
<keyword evidence="4" id="KW-1185">Reference proteome</keyword>
<evidence type="ECO:0000256" key="1">
    <source>
        <dbReference type="SAM" id="MobiDB-lite"/>
    </source>
</evidence>
<dbReference type="PANTHER" id="PTHR33112:SF9">
    <property type="entry name" value="HETEROKARYON INCOMPATIBILITY DOMAIN-CONTAINING PROTEIN"/>
    <property type="match status" value="1"/>
</dbReference>
<protein>
    <recommendedName>
        <fullName evidence="2">Heterokaryon incompatibility domain-containing protein</fullName>
    </recommendedName>
</protein>
<dbReference type="InterPro" id="IPR010730">
    <property type="entry name" value="HET"/>
</dbReference>
<dbReference type="PANTHER" id="PTHR33112">
    <property type="entry name" value="DOMAIN PROTEIN, PUTATIVE-RELATED"/>
    <property type="match status" value="1"/>
</dbReference>
<dbReference type="Pfam" id="PF06985">
    <property type="entry name" value="HET"/>
    <property type="match status" value="1"/>
</dbReference>
<feature type="region of interest" description="Disordered" evidence="1">
    <location>
        <begin position="529"/>
        <end position="557"/>
    </location>
</feature>
<dbReference type="AlphaFoldDB" id="M2ST80"/>
<dbReference type="HOGENOM" id="CLU_002639_2_8_1"/>
<dbReference type="OMA" id="RDWINEC"/>
<dbReference type="OrthoDB" id="2958217at2759"/>
<gene>
    <name evidence="3" type="ORF">COCSADRAFT_180251</name>
</gene>
<evidence type="ECO:0000259" key="2">
    <source>
        <dbReference type="Pfam" id="PF06985"/>
    </source>
</evidence>